<evidence type="ECO:0000259" key="1">
    <source>
        <dbReference type="Pfam" id="PF00882"/>
    </source>
</evidence>
<evidence type="ECO:0000313" key="3">
    <source>
        <dbReference type="Proteomes" id="UP000276443"/>
    </source>
</evidence>
<dbReference type="Pfam" id="PF00882">
    <property type="entry name" value="Zn_dep_PLPC"/>
    <property type="match status" value="1"/>
</dbReference>
<feature type="domain" description="Phospholipase C/D" evidence="1">
    <location>
        <begin position="6"/>
        <end position="136"/>
    </location>
</feature>
<dbReference type="AlphaFoldDB" id="A0A3N5B4Y4"/>
<sequence>MPNVWTHILFCEDVMEYVPLQGEVREHGDYFNLGAQGPDPFFYHDPWPWTKHSQINDLGLMMHKIRCGPVLRDMIEGAKTGTNETKAYVLGFITHHVLDRVTHPYIHYKAGYDGYNHQKLETIIDTLMMWNFKSIKTWENPVNREIDIGLELNPYLAVMMEKILDDHFGDDVPLYEGFFQKSYQDMKLILRIVYDPYGWKTKLFSKVIPPISHRPIREVTDYLNERHEVWHHSATQEPSTESFIDLYKQARDDAVTLVNAILRYWEKPVDEARSVAFDLLGNVSYDTGRPLSEGHENKYAEPIV</sequence>
<organism evidence="2 3">
    <name type="scientific">Aquisalibacillus elongatus</name>
    <dbReference type="NCBI Taxonomy" id="485577"/>
    <lineage>
        <taxon>Bacteria</taxon>
        <taxon>Bacillati</taxon>
        <taxon>Bacillota</taxon>
        <taxon>Bacilli</taxon>
        <taxon>Bacillales</taxon>
        <taxon>Bacillaceae</taxon>
        <taxon>Aquisalibacillus</taxon>
    </lineage>
</organism>
<dbReference type="Proteomes" id="UP000276443">
    <property type="component" value="Unassembled WGS sequence"/>
</dbReference>
<evidence type="ECO:0000313" key="2">
    <source>
        <dbReference type="EMBL" id="RPF50620.1"/>
    </source>
</evidence>
<gene>
    <name evidence="2" type="ORF">EDC24_2588</name>
</gene>
<comment type="caution">
    <text evidence="2">The sequence shown here is derived from an EMBL/GenBank/DDBJ whole genome shotgun (WGS) entry which is preliminary data.</text>
</comment>
<protein>
    <submittedName>
        <fullName evidence="2">Zinc dependent phospholipase C</fullName>
    </submittedName>
</protein>
<dbReference type="InterPro" id="IPR029002">
    <property type="entry name" value="PLPC/GPLD1"/>
</dbReference>
<keyword evidence="3" id="KW-1185">Reference proteome</keyword>
<dbReference type="OrthoDB" id="9810528at2"/>
<reference evidence="2 3" key="1">
    <citation type="submission" date="2018-11" db="EMBL/GenBank/DDBJ databases">
        <title>Genomic Encyclopedia of Type Strains, Phase IV (KMG-IV): sequencing the most valuable type-strain genomes for metagenomic binning, comparative biology and taxonomic classification.</title>
        <authorList>
            <person name="Goeker M."/>
        </authorList>
    </citation>
    <scope>NUCLEOTIDE SEQUENCE [LARGE SCALE GENOMIC DNA]</scope>
    <source>
        <strain evidence="2 3">DSM 18090</strain>
    </source>
</reference>
<dbReference type="EMBL" id="RKRF01000012">
    <property type="protein sequence ID" value="RPF50620.1"/>
    <property type="molecule type" value="Genomic_DNA"/>
</dbReference>
<accession>A0A3N5B4Y4</accession>
<proteinExistence type="predicted"/>
<name>A0A3N5B4Y4_9BACI</name>
<dbReference type="RefSeq" id="WP_124223186.1">
    <property type="nucleotide sequence ID" value="NZ_RKRF01000012.1"/>
</dbReference>